<dbReference type="AlphaFoldDB" id="A0A0C3C4A4"/>
<name>A0A0C3C4A4_PILCF</name>
<organism evidence="2 3">
    <name type="scientific">Piloderma croceum (strain F 1598)</name>
    <dbReference type="NCBI Taxonomy" id="765440"/>
    <lineage>
        <taxon>Eukaryota</taxon>
        <taxon>Fungi</taxon>
        <taxon>Dikarya</taxon>
        <taxon>Basidiomycota</taxon>
        <taxon>Agaricomycotina</taxon>
        <taxon>Agaricomycetes</taxon>
        <taxon>Agaricomycetidae</taxon>
        <taxon>Atheliales</taxon>
        <taxon>Atheliaceae</taxon>
        <taxon>Piloderma</taxon>
    </lineage>
</organism>
<dbReference type="Proteomes" id="UP000054166">
    <property type="component" value="Unassembled WGS sequence"/>
</dbReference>
<dbReference type="EMBL" id="KN832987">
    <property type="protein sequence ID" value="KIM84467.1"/>
    <property type="molecule type" value="Genomic_DNA"/>
</dbReference>
<proteinExistence type="predicted"/>
<sequence>MMPTLPHESPSLQQWSFPSGELRWSPHPAYVILASHFWTQHNGLRGQPASGRQFPNTPVNASQAAQLTGGWPLPGVAPWWTPNVWPQNVQELTSSPVQLAPCLIPNPADAENPQIIWDLAYNPSGAKGLTPQASINLHAQFTKMATNPAVGEIHIAIHDGLAQRIWGHILIRNQTNNISVWDVLYGIHAYFQTPITQQDLDYLQTLDQENHNILLDAARRRGESSNELKRVDSLGDQRMFWGLWISNRGQDGWHLNLGLKGP</sequence>
<dbReference type="HOGENOM" id="CLU_086743_0_0_1"/>
<evidence type="ECO:0000259" key="1">
    <source>
        <dbReference type="Pfam" id="PF20415"/>
    </source>
</evidence>
<dbReference type="Pfam" id="PF20415">
    <property type="entry name" value="DUF6699"/>
    <property type="match status" value="1"/>
</dbReference>
<dbReference type="STRING" id="765440.A0A0C3C4A4"/>
<reference evidence="3" key="2">
    <citation type="submission" date="2015-01" db="EMBL/GenBank/DDBJ databases">
        <title>Evolutionary Origins and Diversification of the Mycorrhizal Mutualists.</title>
        <authorList>
            <consortium name="DOE Joint Genome Institute"/>
            <consortium name="Mycorrhizal Genomics Consortium"/>
            <person name="Kohler A."/>
            <person name="Kuo A."/>
            <person name="Nagy L.G."/>
            <person name="Floudas D."/>
            <person name="Copeland A."/>
            <person name="Barry K.W."/>
            <person name="Cichocki N."/>
            <person name="Veneault-Fourrey C."/>
            <person name="LaButti K."/>
            <person name="Lindquist E.A."/>
            <person name="Lipzen A."/>
            <person name="Lundell T."/>
            <person name="Morin E."/>
            <person name="Murat C."/>
            <person name="Riley R."/>
            <person name="Ohm R."/>
            <person name="Sun H."/>
            <person name="Tunlid A."/>
            <person name="Henrissat B."/>
            <person name="Grigoriev I.V."/>
            <person name="Hibbett D.S."/>
            <person name="Martin F."/>
        </authorList>
    </citation>
    <scope>NUCLEOTIDE SEQUENCE [LARGE SCALE GENOMIC DNA]</scope>
    <source>
        <strain evidence="3">F 1598</strain>
    </source>
</reference>
<dbReference type="InterPro" id="IPR046522">
    <property type="entry name" value="DUF6699"/>
</dbReference>
<keyword evidence="3" id="KW-1185">Reference proteome</keyword>
<dbReference type="OrthoDB" id="3241567at2759"/>
<evidence type="ECO:0000313" key="3">
    <source>
        <dbReference type="Proteomes" id="UP000054166"/>
    </source>
</evidence>
<dbReference type="InParanoid" id="A0A0C3C4A4"/>
<reference evidence="2 3" key="1">
    <citation type="submission" date="2014-04" db="EMBL/GenBank/DDBJ databases">
        <authorList>
            <consortium name="DOE Joint Genome Institute"/>
            <person name="Kuo A."/>
            <person name="Tarkka M."/>
            <person name="Buscot F."/>
            <person name="Kohler A."/>
            <person name="Nagy L.G."/>
            <person name="Floudas D."/>
            <person name="Copeland A."/>
            <person name="Barry K.W."/>
            <person name="Cichocki N."/>
            <person name="Veneault-Fourrey C."/>
            <person name="LaButti K."/>
            <person name="Lindquist E.A."/>
            <person name="Lipzen A."/>
            <person name="Lundell T."/>
            <person name="Morin E."/>
            <person name="Murat C."/>
            <person name="Sun H."/>
            <person name="Tunlid A."/>
            <person name="Henrissat B."/>
            <person name="Grigoriev I.V."/>
            <person name="Hibbett D.S."/>
            <person name="Martin F."/>
            <person name="Nordberg H.P."/>
            <person name="Cantor M.N."/>
            <person name="Hua S.X."/>
        </authorList>
    </citation>
    <scope>NUCLEOTIDE SEQUENCE [LARGE SCALE GENOMIC DNA]</scope>
    <source>
        <strain evidence="2 3">F 1598</strain>
    </source>
</reference>
<feature type="domain" description="DUF6699" evidence="1">
    <location>
        <begin position="115"/>
        <end position="251"/>
    </location>
</feature>
<gene>
    <name evidence="2" type="ORF">PILCRDRAFT_384359</name>
</gene>
<accession>A0A0C3C4A4</accession>
<evidence type="ECO:0000313" key="2">
    <source>
        <dbReference type="EMBL" id="KIM84467.1"/>
    </source>
</evidence>
<protein>
    <recommendedName>
        <fullName evidence="1">DUF6699 domain-containing protein</fullName>
    </recommendedName>
</protein>